<gene>
    <name evidence="3" type="ORF">VOLCADRAFT_99754</name>
</gene>
<dbReference type="Proteomes" id="UP000001058">
    <property type="component" value="Unassembled WGS sequence"/>
</dbReference>
<dbReference type="AlphaFoldDB" id="D8UIK3"/>
<sequence>MRYAAAFGMKFSARGVDVTFESCTYNQLTFKKENNLVFDVDIPCIGTAGRFKYNLKTGSSSGDDELYGLAQLAKQYLEKTNATLSKNWSTYRRKILIFPLSWYTDWAGFAGMAMVGCAPRHDCYTWINPGVADDKPDMPVVFQELGHNIGLAHSSRVVCDNRGNCARDEYGDPVDPMGATWPNDPQKHVVCTNAAQSYKAGWSSPTQGGHLSLTKDLTPGVPRVFTLPAMALNKANMLRIITDRKNPSVNNATTELQQRALFVSYRVHEYNETANGIPANLDTPPIVLAMLTDNKPPPEIRTWGVLNGSFTQLLPDLGGVSIQLKSKTPQAATVSVCWFLSIVESSGDQSMCSDGLDNDCDGLVDAEDPDCKAILQPPPKKPSRPPNSPPPQQQQIF</sequence>
<evidence type="ECO:0000256" key="1">
    <source>
        <dbReference type="SAM" id="MobiDB-lite"/>
    </source>
</evidence>
<dbReference type="EMBL" id="GL378416">
    <property type="protein sequence ID" value="EFJ40409.1"/>
    <property type="molecule type" value="Genomic_DNA"/>
</dbReference>
<feature type="region of interest" description="Disordered" evidence="1">
    <location>
        <begin position="369"/>
        <end position="397"/>
    </location>
</feature>
<feature type="compositionally biased region" description="Pro residues" evidence="1">
    <location>
        <begin position="376"/>
        <end position="397"/>
    </location>
</feature>
<dbReference type="InterPro" id="IPR008752">
    <property type="entry name" value="Peptidase_M11"/>
</dbReference>
<evidence type="ECO:0000259" key="2">
    <source>
        <dbReference type="Pfam" id="PF05548"/>
    </source>
</evidence>
<dbReference type="Pfam" id="PF05548">
    <property type="entry name" value="Peptidase_M11"/>
    <property type="match status" value="1"/>
</dbReference>
<feature type="domain" description="Peptidase M11 gametolysin" evidence="2">
    <location>
        <begin position="14"/>
        <end position="274"/>
    </location>
</feature>
<keyword evidence="4" id="KW-1185">Reference proteome</keyword>
<protein>
    <recommendedName>
        <fullName evidence="2">Peptidase M11 gametolysin domain-containing protein</fullName>
    </recommendedName>
</protein>
<dbReference type="InParanoid" id="D8UIK3"/>
<dbReference type="GeneID" id="9627985"/>
<dbReference type="KEGG" id="vcn:VOLCADRAFT_99754"/>
<organism evidence="4">
    <name type="scientific">Volvox carteri f. nagariensis</name>
    <dbReference type="NCBI Taxonomy" id="3068"/>
    <lineage>
        <taxon>Eukaryota</taxon>
        <taxon>Viridiplantae</taxon>
        <taxon>Chlorophyta</taxon>
        <taxon>core chlorophytes</taxon>
        <taxon>Chlorophyceae</taxon>
        <taxon>CS clade</taxon>
        <taxon>Chlamydomonadales</taxon>
        <taxon>Volvocaceae</taxon>
        <taxon>Volvox</taxon>
    </lineage>
</organism>
<proteinExistence type="predicted"/>
<name>D8UIK3_VOLCA</name>
<evidence type="ECO:0000313" key="4">
    <source>
        <dbReference type="Proteomes" id="UP000001058"/>
    </source>
</evidence>
<reference evidence="3 4" key="1">
    <citation type="journal article" date="2010" name="Science">
        <title>Genomic analysis of organismal complexity in the multicellular green alga Volvox carteri.</title>
        <authorList>
            <person name="Prochnik S.E."/>
            <person name="Umen J."/>
            <person name="Nedelcu A.M."/>
            <person name="Hallmann A."/>
            <person name="Miller S.M."/>
            <person name="Nishii I."/>
            <person name="Ferris P."/>
            <person name="Kuo A."/>
            <person name="Mitros T."/>
            <person name="Fritz-Laylin L.K."/>
            <person name="Hellsten U."/>
            <person name="Chapman J."/>
            <person name="Simakov O."/>
            <person name="Rensing S.A."/>
            <person name="Terry A."/>
            <person name="Pangilinan J."/>
            <person name="Kapitonov V."/>
            <person name="Jurka J."/>
            <person name="Salamov A."/>
            <person name="Shapiro H."/>
            <person name="Schmutz J."/>
            <person name="Grimwood J."/>
            <person name="Lindquist E."/>
            <person name="Lucas S."/>
            <person name="Grigoriev I.V."/>
            <person name="Schmitt R."/>
            <person name="Kirk D."/>
            <person name="Rokhsar D.S."/>
        </authorList>
    </citation>
    <scope>NUCLEOTIDE SEQUENCE [LARGE SCALE GENOMIC DNA]</scope>
    <source>
        <strain evidence="4">f. Nagariensis / Eve</strain>
    </source>
</reference>
<dbReference type="OrthoDB" id="529266at2759"/>
<dbReference type="SUPFAM" id="SSF55486">
    <property type="entry name" value="Metalloproteases ('zincins'), catalytic domain"/>
    <property type="match status" value="1"/>
</dbReference>
<accession>D8UIK3</accession>
<dbReference type="RefSeq" id="XP_002958489.1">
    <property type="nucleotide sequence ID" value="XM_002958443.1"/>
</dbReference>
<evidence type="ECO:0000313" key="3">
    <source>
        <dbReference type="EMBL" id="EFJ40409.1"/>
    </source>
</evidence>